<comment type="caution">
    <text evidence="5">The sequence shown here is derived from an EMBL/GenBank/DDBJ whole genome shotgun (WGS) entry which is preliminary data.</text>
</comment>
<organism evidence="5 6">
    <name type="scientific">Plectosphaerella plurivora</name>
    <dbReference type="NCBI Taxonomy" id="936078"/>
    <lineage>
        <taxon>Eukaryota</taxon>
        <taxon>Fungi</taxon>
        <taxon>Dikarya</taxon>
        <taxon>Ascomycota</taxon>
        <taxon>Pezizomycotina</taxon>
        <taxon>Sordariomycetes</taxon>
        <taxon>Hypocreomycetidae</taxon>
        <taxon>Glomerellales</taxon>
        <taxon>Plectosphaerellaceae</taxon>
        <taxon>Plectosphaerella</taxon>
    </lineage>
</organism>
<evidence type="ECO:0000259" key="4">
    <source>
        <dbReference type="Pfam" id="PF08596"/>
    </source>
</evidence>
<reference evidence="5" key="1">
    <citation type="journal article" date="2021" name="Nat. Commun.">
        <title>Genetic determinants of endophytism in the Arabidopsis root mycobiome.</title>
        <authorList>
            <person name="Mesny F."/>
            <person name="Miyauchi S."/>
            <person name="Thiergart T."/>
            <person name="Pickel B."/>
            <person name="Atanasova L."/>
            <person name="Karlsson M."/>
            <person name="Huettel B."/>
            <person name="Barry K.W."/>
            <person name="Haridas S."/>
            <person name="Chen C."/>
            <person name="Bauer D."/>
            <person name="Andreopoulos W."/>
            <person name="Pangilinan J."/>
            <person name="LaButti K."/>
            <person name="Riley R."/>
            <person name="Lipzen A."/>
            <person name="Clum A."/>
            <person name="Drula E."/>
            <person name="Henrissat B."/>
            <person name="Kohler A."/>
            <person name="Grigoriev I.V."/>
            <person name="Martin F.M."/>
            <person name="Hacquard S."/>
        </authorList>
    </citation>
    <scope>NUCLEOTIDE SEQUENCE</scope>
    <source>
        <strain evidence="5">MPI-SDFR-AT-0117</strain>
    </source>
</reference>
<dbReference type="InterPro" id="IPR013905">
    <property type="entry name" value="Lgl_C_dom"/>
</dbReference>
<keyword evidence="6" id="KW-1185">Reference proteome</keyword>
<feature type="domain" description="Lethal giant larvae (Lgl)-like C-terminal" evidence="4">
    <location>
        <begin position="509"/>
        <end position="895"/>
    </location>
</feature>
<gene>
    <name evidence="5" type="ORF">F5X68DRAFT_175560</name>
</gene>
<accession>A0A9P8V390</accession>
<sequence length="984" mass="106013">MASAFLRGKQTGMQNDLSAAVVPELFAPDDLARYGINSQISCFAYEPIQSLIAVGTNESQFGPGKIFVFGHTRVYKVLETKRRTSFRTLRFAANKLVSLDNKNDLGIWDLDAGERVAGQIITGNVISLITDPLLDWVFLGLASGEVLAYDLDRERISTSFRLPNFWREHDPSARAVGLVSLALHPTDIGKLLIAYTTGAVIYSFKQNQPTKFFEYVLQPGAPGGGGGSAETTRKPRLTHALWHPSGTFVLTAHDDGSMVFWDPKDGRLLTARTMENTKVDQPSRQATPSSFIEPYTRIAWCCKANADDTGLLIAGGQSPDVPQRGLTFIDLGMTPAYATSSWQILQDHFNGKRQSILPTPPGAQVADFLLFPRSSPHYAGSHDPIAIMTLLTSGELITMSFPSGYPISPTNQLHPSLSFVHPYITRFAVQTVERGRWLGMTETRNQGEPLLKGGAMANKPSKKYQGRPVLQAAHGDGTVRIWDVGNDDEIENPRVLQVDVARALGRFENVDVTSMAMAGNTGEWAVGTKTGEVVIYRWGVNRSHGKEAMPDIGSNPGGLTDVTARTEPSLKEGLLPTTLYEMMQGPITALATSDVGFVAAGSEGGFVSIIDLRGPSVILQMSMSEFAKTEKRSSFLKSSHSATPTNDWPVKIEFGVLTLEGDNYSSICCFVGTNMGKVLTFKLLPSGNSYTAKYVGLQQADGKVIALCPIVADTGKLAEASGPVVAGLRSGQQVNGMLVAVTQSEIRIFKPASGKGASKSFDDALCDAASVTEFEPHGHAIVGLFGDCTTRAFSIPGLKEINKAYLSMLDPTRTPSAAVTHSGTVIGFTGPSELALVSVWGARQPLAPSQDVMINPELITPTRPVISNLQWLSGTQYISPTDLDLLIAPDRPPSKRMMAAAAAEQRAARGGAGGVQAGGAGGSQEGWGDYLTRQLNERTEKLNIMGDSMDNLQNQSQGWADDVGKFVNKQKRNLVMGSIKGKFM</sequence>
<evidence type="ECO:0000256" key="3">
    <source>
        <dbReference type="PROSITE-ProRule" id="PRU00221"/>
    </source>
</evidence>
<dbReference type="PANTHER" id="PTHR10241:SF25">
    <property type="entry name" value="TOMOSYN, ISOFORM C"/>
    <property type="match status" value="1"/>
</dbReference>
<protein>
    <submittedName>
        <fullName evidence="5">SNI2 protein</fullName>
    </submittedName>
</protein>
<dbReference type="InterPro" id="IPR001680">
    <property type="entry name" value="WD40_rpt"/>
</dbReference>
<evidence type="ECO:0000313" key="5">
    <source>
        <dbReference type="EMBL" id="KAH6670967.1"/>
    </source>
</evidence>
<dbReference type="InterPro" id="IPR036322">
    <property type="entry name" value="WD40_repeat_dom_sf"/>
</dbReference>
<keyword evidence="3" id="KW-0853">WD repeat</keyword>
<dbReference type="GO" id="GO:0005096">
    <property type="term" value="F:GTPase activator activity"/>
    <property type="evidence" value="ECO:0007669"/>
    <property type="project" value="TreeGrafter"/>
</dbReference>
<dbReference type="AlphaFoldDB" id="A0A9P8V390"/>
<dbReference type="GO" id="GO:0045159">
    <property type="term" value="F:myosin II binding"/>
    <property type="evidence" value="ECO:0007669"/>
    <property type="project" value="TreeGrafter"/>
</dbReference>
<evidence type="ECO:0000313" key="6">
    <source>
        <dbReference type="Proteomes" id="UP000770015"/>
    </source>
</evidence>
<dbReference type="PROSITE" id="PS50082">
    <property type="entry name" value="WD_REPEATS_2"/>
    <property type="match status" value="1"/>
</dbReference>
<dbReference type="GO" id="GO:0005737">
    <property type="term" value="C:cytoplasm"/>
    <property type="evidence" value="ECO:0007669"/>
    <property type="project" value="TreeGrafter"/>
</dbReference>
<dbReference type="Pfam" id="PF00400">
    <property type="entry name" value="WD40"/>
    <property type="match status" value="1"/>
</dbReference>
<keyword evidence="2" id="KW-0268">Exocytosis</keyword>
<proteinExistence type="inferred from homology"/>
<name>A0A9P8V390_9PEZI</name>
<feature type="repeat" description="WD" evidence="3">
    <location>
        <begin position="242"/>
        <end position="271"/>
    </location>
</feature>
<dbReference type="GO" id="GO:0006887">
    <property type="term" value="P:exocytosis"/>
    <property type="evidence" value="ECO:0007669"/>
    <property type="project" value="UniProtKB-KW"/>
</dbReference>
<dbReference type="Proteomes" id="UP000770015">
    <property type="component" value="Unassembled WGS sequence"/>
</dbReference>
<dbReference type="SUPFAM" id="SSF50978">
    <property type="entry name" value="WD40 repeat-like"/>
    <property type="match status" value="2"/>
</dbReference>
<dbReference type="GO" id="GO:0006893">
    <property type="term" value="P:Golgi to plasma membrane transport"/>
    <property type="evidence" value="ECO:0007669"/>
    <property type="project" value="TreeGrafter"/>
</dbReference>
<dbReference type="Pfam" id="PF08596">
    <property type="entry name" value="Lgl_C"/>
    <property type="match status" value="1"/>
</dbReference>
<dbReference type="Gene3D" id="2.130.10.10">
    <property type="entry name" value="YVTN repeat-like/Quinoprotein amine dehydrogenase"/>
    <property type="match status" value="2"/>
</dbReference>
<dbReference type="InterPro" id="IPR015943">
    <property type="entry name" value="WD40/YVTN_repeat-like_dom_sf"/>
</dbReference>
<dbReference type="PANTHER" id="PTHR10241">
    <property type="entry name" value="LETHAL 2 GIANT LARVAE PROTEIN"/>
    <property type="match status" value="1"/>
</dbReference>
<evidence type="ECO:0000256" key="1">
    <source>
        <dbReference type="ARBA" id="ARBA00008070"/>
    </source>
</evidence>
<comment type="similarity">
    <text evidence="1">Belongs to the WD repeat L(2)GL family.</text>
</comment>
<dbReference type="GO" id="GO:0005886">
    <property type="term" value="C:plasma membrane"/>
    <property type="evidence" value="ECO:0007669"/>
    <property type="project" value="TreeGrafter"/>
</dbReference>
<dbReference type="OrthoDB" id="19944at2759"/>
<dbReference type="GO" id="GO:0019905">
    <property type="term" value="F:syntaxin binding"/>
    <property type="evidence" value="ECO:0007669"/>
    <property type="project" value="TreeGrafter"/>
</dbReference>
<dbReference type="CDD" id="cd15873">
    <property type="entry name" value="R-SNARE_STXBP5_6"/>
    <property type="match status" value="1"/>
</dbReference>
<evidence type="ECO:0000256" key="2">
    <source>
        <dbReference type="ARBA" id="ARBA00022483"/>
    </source>
</evidence>
<dbReference type="EMBL" id="JAGSXJ010000029">
    <property type="protein sequence ID" value="KAH6670967.1"/>
    <property type="molecule type" value="Genomic_DNA"/>
</dbReference>